<comment type="caution">
    <text evidence="1">The sequence shown here is derived from an EMBL/GenBank/DDBJ whole genome shotgun (WGS) entry which is preliminary data.</text>
</comment>
<dbReference type="EMBL" id="JAJJMB010012369">
    <property type="protein sequence ID" value="KAI3877672.1"/>
    <property type="molecule type" value="Genomic_DNA"/>
</dbReference>
<dbReference type="Proteomes" id="UP001202328">
    <property type="component" value="Unassembled WGS sequence"/>
</dbReference>
<evidence type="ECO:0000313" key="2">
    <source>
        <dbReference type="Proteomes" id="UP001202328"/>
    </source>
</evidence>
<sequence>MVKASYEADEASKYCILFLLVLKRDVQWESYMTCKMITLTCLDKIRRCTCYSICGSVKPAYILLRCVSVCCSKSFRGRLICNIIDADSYARCRRCSRNDGQKRSLQNLDSSDLIVD</sequence>
<evidence type="ECO:0000313" key="1">
    <source>
        <dbReference type="EMBL" id="KAI3877672.1"/>
    </source>
</evidence>
<accession>A0AAD4SA73</accession>
<organism evidence="1 2">
    <name type="scientific">Papaver atlanticum</name>
    <dbReference type="NCBI Taxonomy" id="357466"/>
    <lineage>
        <taxon>Eukaryota</taxon>
        <taxon>Viridiplantae</taxon>
        <taxon>Streptophyta</taxon>
        <taxon>Embryophyta</taxon>
        <taxon>Tracheophyta</taxon>
        <taxon>Spermatophyta</taxon>
        <taxon>Magnoliopsida</taxon>
        <taxon>Ranunculales</taxon>
        <taxon>Papaveraceae</taxon>
        <taxon>Papaveroideae</taxon>
        <taxon>Papaver</taxon>
    </lineage>
</organism>
<keyword evidence="2" id="KW-1185">Reference proteome</keyword>
<dbReference type="AlphaFoldDB" id="A0AAD4SA73"/>
<name>A0AAD4SA73_9MAGN</name>
<proteinExistence type="predicted"/>
<protein>
    <submittedName>
        <fullName evidence="1">Uncharacterized protein</fullName>
    </submittedName>
</protein>
<reference evidence="1" key="1">
    <citation type="submission" date="2022-04" db="EMBL/GenBank/DDBJ databases">
        <title>A functionally conserved STORR gene fusion in Papaver species that diverged 16.8 million years ago.</title>
        <authorList>
            <person name="Catania T."/>
        </authorList>
    </citation>
    <scope>NUCLEOTIDE SEQUENCE</scope>
    <source>
        <strain evidence="1">S-188037</strain>
    </source>
</reference>
<gene>
    <name evidence="1" type="ORF">MKW98_020153</name>
</gene>